<evidence type="ECO:0000256" key="2">
    <source>
        <dbReference type="SAM" id="MobiDB-lite"/>
    </source>
</evidence>
<evidence type="ECO:0000313" key="3">
    <source>
        <dbReference type="EMBL" id="GMN22352.1"/>
    </source>
</evidence>
<accession>A0AA87YUG4</accession>
<dbReference type="Proteomes" id="UP001187192">
    <property type="component" value="Unassembled WGS sequence"/>
</dbReference>
<evidence type="ECO:0000313" key="4">
    <source>
        <dbReference type="Proteomes" id="UP001187192"/>
    </source>
</evidence>
<protein>
    <submittedName>
        <fullName evidence="3">Uncharacterized protein</fullName>
    </submittedName>
</protein>
<feature type="region of interest" description="Disordered" evidence="2">
    <location>
        <begin position="356"/>
        <end position="388"/>
    </location>
</feature>
<organism evidence="3 4">
    <name type="scientific">Ficus carica</name>
    <name type="common">Common fig</name>
    <dbReference type="NCBI Taxonomy" id="3494"/>
    <lineage>
        <taxon>Eukaryota</taxon>
        <taxon>Viridiplantae</taxon>
        <taxon>Streptophyta</taxon>
        <taxon>Embryophyta</taxon>
        <taxon>Tracheophyta</taxon>
        <taxon>Spermatophyta</taxon>
        <taxon>Magnoliopsida</taxon>
        <taxon>eudicotyledons</taxon>
        <taxon>Gunneridae</taxon>
        <taxon>Pentapetalae</taxon>
        <taxon>rosids</taxon>
        <taxon>fabids</taxon>
        <taxon>Rosales</taxon>
        <taxon>Moraceae</taxon>
        <taxon>Ficeae</taxon>
        <taxon>Ficus</taxon>
    </lineage>
</organism>
<keyword evidence="1" id="KW-0175">Coiled coil</keyword>
<feature type="region of interest" description="Disordered" evidence="2">
    <location>
        <begin position="405"/>
        <end position="441"/>
    </location>
</feature>
<sequence length="545" mass="61778">MKRIEDERQDVRRNVKKLNEELESLTGTAPSSNEQLDASHLLTKFNQHNLESTSKTTEVTTARSSQIPRFMKPTVSSRRKSGANYQRYEERVKVPARRRRVLSQRAESVSFPVKRTSEYSSDCSISRNSCLVDLNVKSNADDETEYSQDTTECDIKNVIVSEQETSSKSSAQQKDSIVNSDRDEKGKKYSSSSTNLLKVDNWLRLHKNEPTISNVSHESKWVLAIPIPEKKRVFKKEKEDNLPNRNDHQYKFTNEKLEKCAADVAGFRRSKQDRDIHKLPLTSNVFINRESSCNSICSVDQFDGETTLCIRDLIDRGFIKENKCGSSFPPEIWCTSLNLNQDSNRVNEIFVLQEENSRKQGSDGISEDNNAWNLSSPSDSMSPDSEQCEISPSKVAHTMLDTREDSGSSISEEQEVECPQVPTEIGLDNSKNEDTDTADQSSAIKLRPGIHKMRTQRALFLGNKNPKEPLMASVKSRENTENSGIRHLLIEKVQIFWAGVLLALGELWYREAGFESCILKMLSDIVPVCYVATLNPTHSNSLFMD</sequence>
<feature type="coiled-coil region" evidence="1">
    <location>
        <begin position="1"/>
        <end position="28"/>
    </location>
</feature>
<reference evidence="3" key="1">
    <citation type="submission" date="2023-07" db="EMBL/GenBank/DDBJ databases">
        <title>draft genome sequence of fig (Ficus carica).</title>
        <authorList>
            <person name="Takahashi T."/>
            <person name="Nishimura K."/>
        </authorList>
    </citation>
    <scope>NUCLEOTIDE SEQUENCE</scope>
</reference>
<proteinExistence type="predicted"/>
<name>A0AA87YUG4_FICCA</name>
<feature type="region of interest" description="Disordered" evidence="2">
    <location>
        <begin position="162"/>
        <end position="192"/>
    </location>
</feature>
<feature type="compositionally biased region" description="Polar residues" evidence="2">
    <location>
        <begin position="162"/>
        <end position="179"/>
    </location>
</feature>
<keyword evidence="4" id="KW-1185">Reference proteome</keyword>
<comment type="caution">
    <text evidence="3">The sequence shown here is derived from an EMBL/GenBank/DDBJ whole genome shotgun (WGS) entry which is preliminary data.</text>
</comment>
<gene>
    <name evidence="3" type="ORF">TIFTF001_043499</name>
</gene>
<feature type="compositionally biased region" description="Low complexity" evidence="2">
    <location>
        <begin position="375"/>
        <end position="385"/>
    </location>
</feature>
<dbReference type="EMBL" id="BTGU01002825">
    <property type="protein sequence ID" value="GMN22352.1"/>
    <property type="molecule type" value="Genomic_DNA"/>
</dbReference>
<dbReference type="AlphaFoldDB" id="A0AA87YUG4"/>
<evidence type="ECO:0000256" key="1">
    <source>
        <dbReference type="SAM" id="Coils"/>
    </source>
</evidence>